<gene>
    <name evidence="1" type="ORF">JOF44_001372</name>
</gene>
<proteinExistence type="predicted"/>
<dbReference type="Pfam" id="PF10706">
    <property type="entry name" value="Aminoglyc_resit"/>
    <property type="match status" value="1"/>
</dbReference>
<evidence type="ECO:0000313" key="2">
    <source>
        <dbReference type="Proteomes" id="UP000698222"/>
    </source>
</evidence>
<dbReference type="Gene3D" id="3.30.460.40">
    <property type="match status" value="1"/>
</dbReference>
<dbReference type="InterPro" id="IPR019646">
    <property type="entry name" value="Aminoglyc_AdlTrfase"/>
</dbReference>
<dbReference type="RefSeq" id="WP_209889015.1">
    <property type="nucleotide sequence ID" value="NZ_BAAAJV010000004.1"/>
</dbReference>
<evidence type="ECO:0000313" key="1">
    <source>
        <dbReference type="EMBL" id="MBP2408469.1"/>
    </source>
</evidence>
<dbReference type="SUPFAM" id="SSF81301">
    <property type="entry name" value="Nucleotidyltransferase"/>
    <property type="match status" value="1"/>
</dbReference>
<keyword evidence="2" id="KW-1185">Reference proteome</keyword>
<accession>A0ABS4YIA2</accession>
<name>A0ABS4YIA2_9MICO</name>
<protein>
    <submittedName>
        <fullName evidence="1">Lincosamide nucleotidyltransferase A/C/D/E</fullName>
    </submittedName>
</protein>
<dbReference type="EMBL" id="JAGIOC010000001">
    <property type="protein sequence ID" value="MBP2408469.1"/>
    <property type="molecule type" value="Genomic_DNA"/>
</dbReference>
<dbReference type="Proteomes" id="UP000698222">
    <property type="component" value="Unassembled WGS sequence"/>
</dbReference>
<organism evidence="1 2">
    <name type="scientific">Brachybacterium fresconis</name>
    <dbReference type="NCBI Taxonomy" id="173363"/>
    <lineage>
        <taxon>Bacteria</taxon>
        <taxon>Bacillati</taxon>
        <taxon>Actinomycetota</taxon>
        <taxon>Actinomycetes</taxon>
        <taxon>Micrococcales</taxon>
        <taxon>Dermabacteraceae</taxon>
        <taxon>Brachybacterium</taxon>
    </lineage>
</organism>
<comment type="caution">
    <text evidence="1">The sequence shown here is derived from an EMBL/GenBank/DDBJ whole genome shotgun (WGS) entry which is preliminary data.</text>
</comment>
<dbReference type="InterPro" id="IPR043519">
    <property type="entry name" value="NT_sf"/>
</dbReference>
<sequence length="186" mass="20615">MTFVGMSAVEVVRVVEWLGSRSAVYQVNGGWAVDALYGSQTRSHGDLDIFVDATVVDDLIAWLKSAGYEIVEDWRPIRVELRRGDHAVDVHPMEIDANGDGVQRGFGDDTFVHRERERTVGEIGGRTMVVACAERLRELRTGYSLRAEDHHDLEVLRALGGLRGERTVETAHGSHGGDVVDFRSDV</sequence>
<reference evidence="1 2" key="1">
    <citation type="submission" date="2021-03" db="EMBL/GenBank/DDBJ databases">
        <title>Sequencing the genomes of 1000 actinobacteria strains.</title>
        <authorList>
            <person name="Klenk H.-P."/>
        </authorList>
    </citation>
    <scope>NUCLEOTIDE SEQUENCE [LARGE SCALE GENOMIC DNA]</scope>
    <source>
        <strain evidence="1 2">DSM 14564</strain>
    </source>
</reference>